<dbReference type="SMART" id="SM00365">
    <property type="entry name" value="LRR_SD22"/>
    <property type="match status" value="2"/>
</dbReference>
<feature type="region of interest" description="Disordered" evidence="1">
    <location>
        <begin position="431"/>
        <end position="452"/>
    </location>
</feature>
<dbReference type="Proteomes" id="UP000085678">
    <property type="component" value="Unplaced"/>
</dbReference>
<evidence type="ECO:0000313" key="3">
    <source>
        <dbReference type="RefSeq" id="XP_013386419.1"/>
    </source>
</evidence>
<dbReference type="PANTHER" id="PTHR46723:SF1">
    <property type="entry name" value="LEUCINE-RICH REPEAT AND IQ DOMAIN-CONTAINING PROTEIN 3"/>
    <property type="match status" value="1"/>
</dbReference>
<dbReference type="PROSITE" id="PS51450">
    <property type="entry name" value="LRR"/>
    <property type="match status" value="3"/>
</dbReference>
<feature type="region of interest" description="Disordered" evidence="1">
    <location>
        <begin position="311"/>
        <end position="333"/>
    </location>
</feature>
<name>A0A1S3HN00_LINAN</name>
<dbReference type="GeneID" id="106155924"/>
<dbReference type="AlphaFoldDB" id="A0A1S3HN00"/>
<evidence type="ECO:0000256" key="1">
    <source>
        <dbReference type="SAM" id="MobiDB-lite"/>
    </source>
</evidence>
<organism evidence="2 3">
    <name type="scientific">Lingula anatina</name>
    <name type="common">Brachiopod</name>
    <name type="synonym">Lingula unguis</name>
    <dbReference type="NCBI Taxonomy" id="7574"/>
    <lineage>
        <taxon>Eukaryota</taxon>
        <taxon>Metazoa</taxon>
        <taxon>Spiralia</taxon>
        <taxon>Lophotrochozoa</taxon>
        <taxon>Brachiopoda</taxon>
        <taxon>Linguliformea</taxon>
        <taxon>Lingulata</taxon>
        <taxon>Lingulida</taxon>
        <taxon>Linguloidea</taxon>
        <taxon>Lingulidae</taxon>
        <taxon>Lingula</taxon>
    </lineage>
</organism>
<dbReference type="Pfam" id="PF14580">
    <property type="entry name" value="LRR_9"/>
    <property type="match status" value="1"/>
</dbReference>
<dbReference type="STRING" id="7574.A0A1S3HN00"/>
<proteinExistence type="predicted"/>
<dbReference type="InterPro" id="IPR001611">
    <property type="entry name" value="Leu-rich_rpt"/>
</dbReference>
<dbReference type="PROSITE" id="PS50096">
    <property type="entry name" value="IQ"/>
    <property type="match status" value="1"/>
</dbReference>
<feature type="region of interest" description="Disordered" evidence="1">
    <location>
        <begin position="365"/>
        <end position="392"/>
    </location>
</feature>
<dbReference type="Pfam" id="PF00612">
    <property type="entry name" value="IQ"/>
    <property type="match status" value="1"/>
</dbReference>
<gene>
    <name evidence="3" type="primary">LOC106155924</name>
</gene>
<dbReference type="InterPro" id="IPR032675">
    <property type="entry name" value="LRR_dom_sf"/>
</dbReference>
<dbReference type="InterPro" id="IPR052859">
    <property type="entry name" value="LRR-IQ_domain_protein"/>
</dbReference>
<dbReference type="SUPFAM" id="SSF52058">
    <property type="entry name" value="L domain-like"/>
    <property type="match status" value="1"/>
</dbReference>
<dbReference type="PANTHER" id="PTHR46723">
    <property type="entry name" value="LEUCINE-RICH REPEAT AND IQ DOMAIN-CONTAINING PROTEIN 3"/>
    <property type="match status" value="1"/>
</dbReference>
<dbReference type="InterPro" id="IPR000048">
    <property type="entry name" value="IQ_motif_EF-hand-BS"/>
</dbReference>
<sequence length="808" mass="93327">MVSIPDWSRFSRMGEVAPKVVQTSKYQLQREREAIREAEEHGYFFVPNKTFLLQTFCDKQDKEENKKLVRIKYIKLPGLHLRSLGDIGQCTRLRVLVLNSNFIHKLEDLAACKELIKLDLHNNQLSTLPGSAFWSCLRKLKLLYLHDNPIGRIDNLQHLAGCPNLQALTLYDTPLSLKKNYRHHVVNSLWNLKALDYYVISDEEIIEDAVFGGRFASMSPAFRIDLWRPLAKDSSYRDEVASIKSLLSDLNRILAHYSPVLIAQKMIRGYLTRKRYRLIQDTRVWGAVSIQRFYRNYKGLPQYSKENYRLPPPPSPSPIFDKPPSASIPPSRPQSVEIRVEYDEYMKNRRPGSTTALSEITAVAAAQKPTSPEPAIVEKRSEGSSSASKKKRSLHINLSKLQTGTLQNLQDETTAVEVILSARDGTQLGMVRSETDLKKKKRKKKEEDEKPKKVVKSVKQFFGPVVQSTVTPEPPVKEEEEEEEIPVTAFRLRGLPQKIHEVDPLAEVILSRKEAGRDVRVGEADIHKQLENMPRPKVTPRQTLNKDRHGFMRMQGTMGLSCLHAVQQAYKDRERAEKMALKMENILSMRETKEHAKERVRMYHEEKRANALKQREKDHMKMIELMERRELQYLNYIDKTHERRNKTTTFSKGRNAELTFVSDFNTQHTSVSNALMRHDRQAKKEDTLTENAEAVHTTKEQERNKQELVDKYLEHRKLMRQTESTMARTTLDTKILQETNERIMEARARVAKLKTRKKQVQDFYPLPSVSTVPEGESPLPAMPGISRWETSILMHKGRVGKHPTMLSS</sequence>
<dbReference type="Gene3D" id="1.20.5.190">
    <property type="match status" value="1"/>
</dbReference>
<protein>
    <submittedName>
        <fullName evidence="3">Uncharacterized protein LOC106155924</fullName>
    </submittedName>
</protein>
<dbReference type="RefSeq" id="XP_013386419.1">
    <property type="nucleotide sequence ID" value="XM_013530965.2"/>
</dbReference>
<dbReference type="InParanoid" id="A0A1S3HN00"/>
<dbReference type="KEGG" id="lak:106155924"/>
<accession>A0A1S3HN00</accession>
<evidence type="ECO:0000313" key="2">
    <source>
        <dbReference type="Proteomes" id="UP000085678"/>
    </source>
</evidence>
<dbReference type="OrthoDB" id="676979at2759"/>
<keyword evidence="2" id="KW-1185">Reference proteome</keyword>
<dbReference type="Gene3D" id="3.80.10.10">
    <property type="entry name" value="Ribonuclease Inhibitor"/>
    <property type="match status" value="1"/>
</dbReference>
<reference evidence="3" key="1">
    <citation type="submission" date="2025-08" db="UniProtKB">
        <authorList>
            <consortium name="RefSeq"/>
        </authorList>
    </citation>
    <scope>IDENTIFICATION</scope>
    <source>
        <tissue evidence="3">Gonads</tissue>
    </source>
</reference>